<gene>
    <name evidence="1" type="ORF">AAC431_03705</name>
</gene>
<dbReference type="RefSeq" id="WP_006588436.1">
    <property type="nucleotide sequence ID" value="NZ_CATOVC010000013.1"/>
</dbReference>
<accession>A0ABU9FLE5</accession>
<comment type="caution">
    <text evidence="1">The sequence shown here is derived from an EMBL/GenBank/DDBJ whole genome shotgun (WGS) entry which is preliminary data.</text>
</comment>
<keyword evidence="1" id="KW-0067">ATP-binding</keyword>
<proteinExistence type="predicted"/>
<evidence type="ECO:0000313" key="2">
    <source>
        <dbReference type="Proteomes" id="UP001385848"/>
    </source>
</evidence>
<dbReference type="Pfam" id="PF13479">
    <property type="entry name" value="AAA_24"/>
    <property type="match status" value="1"/>
</dbReference>
<sequence>MGILPKDEIIQPKSEPHNFFIYGAPLAGKSFFASHFPHPLILNTDGNALQQSAPSIQIRNIRSGNSNKPLKQSAIEQLTNIITELETTDHTYKTLVVDVIDDICVMMEQAICLEAGVTSLSDLGYGRGYAMFNSALQQFVVDLKALPMDIIFISRELEESEMGSSVAPTLKPSLKKKYYNIVAGNCDVVIHLRKLGPNTYLRKVDDKRMNYKPENISNERVLQLLESCRGMFSK</sequence>
<protein>
    <submittedName>
        <fullName evidence="1">ATP-binding protein</fullName>
    </submittedName>
</protein>
<dbReference type="GO" id="GO:0005524">
    <property type="term" value="F:ATP binding"/>
    <property type="evidence" value="ECO:0007669"/>
    <property type="project" value="UniProtKB-KW"/>
</dbReference>
<evidence type="ECO:0000313" key="1">
    <source>
        <dbReference type="EMBL" id="MEL0565030.1"/>
    </source>
</evidence>
<dbReference type="EMBL" id="JBBVUL010000005">
    <property type="protein sequence ID" value="MEL0565030.1"/>
    <property type="molecule type" value="Genomic_DNA"/>
</dbReference>
<reference evidence="1 2" key="1">
    <citation type="submission" date="2024-04" db="EMBL/GenBank/DDBJ databases">
        <title>Three lactobacilli isolated from voided urine samples from females with type 2 diabetes.</title>
        <authorList>
            <person name="Kula A."/>
            <person name="Stegman N."/>
            <person name="Putonti C."/>
        </authorList>
    </citation>
    <scope>NUCLEOTIDE SEQUENCE [LARGE SCALE GENOMIC DNA]</scope>
    <source>
        <strain evidence="1 2">1855</strain>
    </source>
</reference>
<organism evidence="1 2">
    <name type="scientific">Lactobacillus jensenii</name>
    <dbReference type="NCBI Taxonomy" id="109790"/>
    <lineage>
        <taxon>Bacteria</taxon>
        <taxon>Bacillati</taxon>
        <taxon>Bacillota</taxon>
        <taxon>Bacilli</taxon>
        <taxon>Lactobacillales</taxon>
        <taxon>Lactobacillaceae</taxon>
        <taxon>Lactobacillus</taxon>
    </lineage>
</organism>
<name>A0ABU9FLE5_LACJE</name>
<keyword evidence="2" id="KW-1185">Reference proteome</keyword>
<dbReference type="Proteomes" id="UP001385848">
    <property type="component" value="Unassembled WGS sequence"/>
</dbReference>
<keyword evidence="1" id="KW-0547">Nucleotide-binding</keyword>